<feature type="transmembrane region" description="Helical" evidence="1">
    <location>
        <begin position="12"/>
        <end position="35"/>
    </location>
</feature>
<keyword evidence="3" id="KW-1185">Reference proteome</keyword>
<protein>
    <submittedName>
        <fullName evidence="2">Uncharacterized protein</fullName>
    </submittedName>
</protein>
<dbReference type="RefSeq" id="WP_204803766.1">
    <property type="nucleotide sequence ID" value="NZ_JACSNX010000006.1"/>
</dbReference>
<comment type="caution">
    <text evidence="2">The sequence shown here is derived from an EMBL/GenBank/DDBJ whole genome shotgun (WGS) entry which is preliminary data.</text>
</comment>
<evidence type="ECO:0000313" key="2">
    <source>
        <dbReference type="EMBL" id="MBM6851129.1"/>
    </source>
</evidence>
<evidence type="ECO:0000313" key="3">
    <source>
        <dbReference type="Proteomes" id="UP000719500"/>
    </source>
</evidence>
<name>A0ABS2FU17_9FIRM</name>
<organism evidence="2 3">
    <name type="scientific">Oscillibacter valericigenes</name>
    <dbReference type="NCBI Taxonomy" id="351091"/>
    <lineage>
        <taxon>Bacteria</taxon>
        <taxon>Bacillati</taxon>
        <taxon>Bacillota</taxon>
        <taxon>Clostridia</taxon>
        <taxon>Eubacteriales</taxon>
        <taxon>Oscillospiraceae</taxon>
        <taxon>Oscillibacter</taxon>
    </lineage>
</organism>
<keyword evidence="1" id="KW-0812">Transmembrane</keyword>
<gene>
    <name evidence="2" type="ORF">H9X91_06705</name>
</gene>
<sequence length="49" mass="5370">MSAVNVFDGFPMGILLFPALYAAVKIAAGVLVLHFGKRYVKKKMGEKEL</sequence>
<evidence type="ECO:0000256" key="1">
    <source>
        <dbReference type="SAM" id="Phobius"/>
    </source>
</evidence>
<dbReference type="EMBL" id="JACSNX010000006">
    <property type="protein sequence ID" value="MBM6851129.1"/>
    <property type="molecule type" value="Genomic_DNA"/>
</dbReference>
<reference evidence="2 3" key="1">
    <citation type="journal article" date="2021" name="Sci. Rep.">
        <title>The distribution of antibiotic resistance genes in chicken gut microbiota commensals.</title>
        <authorList>
            <person name="Juricova H."/>
            <person name="Matiasovicova J."/>
            <person name="Kubasova T."/>
            <person name="Cejkova D."/>
            <person name="Rychlik I."/>
        </authorList>
    </citation>
    <scope>NUCLEOTIDE SEQUENCE [LARGE SCALE GENOMIC DNA]</scope>
    <source>
        <strain evidence="2 3">An411</strain>
    </source>
</reference>
<proteinExistence type="predicted"/>
<keyword evidence="1" id="KW-0472">Membrane</keyword>
<keyword evidence="1" id="KW-1133">Transmembrane helix</keyword>
<dbReference type="Proteomes" id="UP000719500">
    <property type="component" value="Unassembled WGS sequence"/>
</dbReference>
<accession>A0ABS2FU17</accession>